<evidence type="ECO:0000256" key="8">
    <source>
        <dbReference type="ARBA" id="ARBA00022692"/>
    </source>
</evidence>
<feature type="transmembrane region" description="Helical" evidence="16">
    <location>
        <begin position="191"/>
        <end position="211"/>
    </location>
</feature>
<feature type="transmembrane region" description="Helical" evidence="16">
    <location>
        <begin position="12"/>
        <end position="36"/>
    </location>
</feature>
<feature type="transmembrane region" description="Helical" evidence="16">
    <location>
        <begin position="217"/>
        <end position="238"/>
    </location>
</feature>
<comment type="caution">
    <text evidence="17">The sequence shown here is derived from an EMBL/GenBank/DDBJ whole genome shotgun (WGS) entry which is preliminary data.</text>
</comment>
<dbReference type="PANTHER" id="PTHR14269">
    <property type="entry name" value="CDP-DIACYLGLYCEROL--GLYCEROL-3-PHOSPHATE 3-PHOSPHATIDYLTRANSFERASE-RELATED"/>
    <property type="match status" value="1"/>
</dbReference>
<feature type="transmembrane region" description="Helical" evidence="16">
    <location>
        <begin position="99"/>
        <end position="120"/>
    </location>
</feature>
<dbReference type="GO" id="GO:0003882">
    <property type="term" value="F:CDP-diacylglycerol-serine O-phosphatidyltransferase activity"/>
    <property type="evidence" value="ECO:0007669"/>
    <property type="project" value="UniProtKB-EC"/>
</dbReference>
<comment type="subcellular location">
    <subcellularLocation>
        <location evidence="2">Endomembrane system</location>
        <topology evidence="2">Multi-pass membrane protein</topology>
    </subcellularLocation>
</comment>
<keyword evidence="18" id="KW-1185">Reference proteome</keyword>
<dbReference type="PROSITE" id="PS00379">
    <property type="entry name" value="CDP_ALCOHOL_P_TRANSF"/>
    <property type="match status" value="1"/>
</dbReference>
<gene>
    <name evidence="17" type="ORF">NNJEOMEG_00443</name>
</gene>
<keyword evidence="7 15" id="KW-0808">Transferase</keyword>
<evidence type="ECO:0000256" key="13">
    <source>
        <dbReference type="ARBA" id="ARBA00023264"/>
    </source>
</evidence>
<evidence type="ECO:0000256" key="1">
    <source>
        <dbReference type="ARBA" id="ARBA00000287"/>
    </source>
</evidence>
<dbReference type="InterPro" id="IPR004533">
    <property type="entry name" value="CDP-diaglyc--ser_O-PTrfase"/>
</dbReference>
<feature type="transmembrane region" description="Helical" evidence="16">
    <location>
        <begin position="132"/>
        <end position="155"/>
    </location>
</feature>
<reference evidence="17 18" key="1">
    <citation type="submission" date="2020-04" db="EMBL/GenBank/DDBJ databases">
        <authorList>
            <consortium name="Desulfovibrio sp. FSS-1 genome sequencing consortium"/>
            <person name="Shimoshige H."/>
            <person name="Kobayashi H."/>
            <person name="Maekawa T."/>
        </authorList>
    </citation>
    <scope>NUCLEOTIDE SEQUENCE [LARGE SCALE GENOMIC DNA]</scope>
    <source>
        <strain evidence="17 18">SIID29052-01</strain>
    </source>
</reference>
<dbReference type="EC" id="2.7.8.8" evidence="4"/>
<evidence type="ECO:0000256" key="3">
    <source>
        <dbReference type="ARBA" id="ARBA00010441"/>
    </source>
</evidence>
<comment type="similarity">
    <text evidence="3 15">Belongs to the CDP-alcohol phosphatidyltransferase class-I family.</text>
</comment>
<dbReference type="GO" id="GO:0008654">
    <property type="term" value="P:phospholipid biosynthetic process"/>
    <property type="evidence" value="ECO:0007669"/>
    <property type="project" value="UniProtKB-KW"/>
</dbReference>
<dbReference type="InterPro" id="IPR048254">
    <property type="entry name" value="CDP_ALCOHOL_P_TRANSF_CS"/>
</dbReference>
<reference evidence="17 18" key="2">
    <citation type="submission" date="2020-05" db="EMBL/GenBank/DDBJ databases">
        <title>Draft genome sequence of Desulfovibrio sp. strainFSS-1.</title>
        <authorList>
            <person name="Shimoshige H."/>
            <person name="Kobayashi H."/>
            <person name="Maekawa T."/>
        </authorList>
    </citation>
    <scope>NUCLEOTIDE SEQUENCE [LARGE SCALE GENOMIC DNA]</scope>
    <source>
        <strain evidence="17 18">SIID29052-01</strain>
    </source>
</reference>
<evidence type="ECO:0000313" key="17">
    <source>
        <dbReference type="EMBL" id="GFK92618.1"/>
    </source>
</evidence>
<evidence type="ECO:0000256" key="14">
    <source>
        <dbReference type="ARBA" id="ARBA00032361"/>
    </source>
</evidence>
<feature type="transmembrane region" description="Helical" evidence="16">
    <location>
        <begin position="161"/>
        <end position="179"/>
    </location>
</feature>
<dbReference type="Pfam" id="PF01066">
    <property type="entry name" value="CDP-OH_P_transf"/>
    <property type="match status" value="1"/>
</dbReference>
<dbReference type="PANTHER" id="PTHR14269:SF61">
    <property type="entry name" value="CDP-DIACYLGLYCEROL--SERINE O-PHOSPHATIDYLTRANSFERASE"/>
    <property type="match status" value="1"/>
</dbReference>
<accession>A0A6V8LQK5</accession>
<evidence type="ECO:0000256" key="7">
    <source>
        <dbReference type="ARBA" id="ARBA00022679"/>
    </source>
</evidence>
<sequence>MEEPARKPPARGVYILPNLLTTASLFSGFMGILWAISGQFELCSVAILVSCVFDGLDGKVARLTGTSSDFGVQYDSLCDLVAFGVTPAIMVYQWELSRFGHLGLMASFLLVACGALRLARFNVITKTSNKKFFVGLPIPAQACTVATFYLFAQYLPPAMQAWMPKVCLGMVYVLSFLMVSRVRYASFKEYGLIKAHPFSMMVTAILLFVLVASQPKLLGFVIFAGYILSGIFYTYVILPRRSSLREPSEELSS</sequence>
<evidence type="ECO:0000256" key="9">
    <source>
        <dbReference type="ARBA" id="ARBA00022989"/>
    </source>
</evidence>
<evidence type="ECO:0000313" key="18">
    <source>
        <dbReference type="Proteomes" id="UP000494245"/>
    </source>
</evidence>
<name>A0A6V8LQK5_9BACT</name>
<keyword evidence="13" id="KW-1208">Phospholipid metabolism</keyword>
<dbReference type="AlphaFoldDB" id="A0A6V8LQK5"/>
<protein>
    <recommendedName>
        <fullName evidence="5">CDP-diacylglycerol--serine O-phosphatidyltransferase</fullName>
        <ecNumber evidence="4">2.7.8.8</ecNumber>
    </recommendedName>
    <alternativeName>
        <fullName evidence="14">Phosphatidylserine synthase</fullName>
    </alternativeName>
</protein>
<dbReference type="GO" id="GO:0012505">
    <property type="term" value="C:endomembrane system"/>
    <property type="evidence" value="ECO:0007669"/>
    <property type="project" value="UniProtKB-SubCell"/>
</dbReference>
<dbReference type="Proteomes" id="UP000494245">
    <property type="component" value="Unassembled WGS sequence"/>
</dbReference>
<evidence type="ECO:0000256" key="10">
    <source>
        <dbReference type="ARBA" id="ARBA00023098"/>
    </source>
</evidence>
<evidence type="ECO:0000256" key="5">
    <source>
        <dbReference type="ARBA" id="ARBA00017171"/>
    </source>
</evidence>
<keyword evidence="8 16" id="KW-0812">Transmembrane</keyword>
<dbReference type="Gene3D" id="1.20.120.1760">
    <property type="match status" value="1"/>
</dbReference>
<dbReference type="RefSeq" id="WP_173080845.1">
    <property type="nucleotide sequence ID" value="NZ_BLTE01000001.1"/>
</dbReference>
<evidence type="ECO:0000256" key="11">
    <source>
        <dbReference type="ARBA" id="ARBA00023136"/>
    </source>
</evidence>
<proteinExistence type="inferred from homology"/>
<keyword evidence="10" id="KW-0443">Lipid metabolism</keyword>
<evidence type="ECO:0000256" key="4">
    <source>
        <dbReference type="ARBA" id="ARBA00013174"/>
    </source>
</evidence>
<dbReference type="GO" id="GO:0016020">
    <property type="term" value="C:membrane"/>
    <property type="evidence" value="ECO:0007669"/>
    <property type="project" value="InterPro"/>
</dbReference>
<dbReference type="InterPro" id="IPR000462">
    <property type="entry name" value="CDP-OH_P_trans"/>
</dbReference>
<keyword evidence="12" id="KW-0594">Phospholipid biosynthesis</keyword>
<evidence type="ECO:0000256" key="15">
    <source>
        <dbReference type="RuleBase" id="RU003750"/>
    </source>
</evidence>
<dbReference type="InterPro" id="IPR043130">
    <property type="entry name" value="CDP-OH_PTrfase_TM_dom"/>
</dbReference>
<evidence type="ECO:0000256" key="16">
    <source>
        <dbReference type="SAM" id="Phobius"/>
    </source>
</evidence>
<keyword evidence="6" id="KW-0444">Lipid biosynthesis</keyword>
<dbReference type="NCBIfam" id="TIGR00473">
    <property type="entry name" value="pssA"/>
    <property type="match status" value="1"/>
</dbReference>
<evidence type="ECO:0000256" key="12">
    <source>
        <dbReference type="ARBA" id="ARBA00023209"/>
    </source>
</evidence>
<organism evidence="17 18">
    <name type="scientific">Fundidesulfovibrio magnetotacticus</name>
    <dbReference type="NCBI Taxonomy" id="2730080"/>
    <lineage>
        <taxon>Bacteria</taxon>
        <taxon>Pseudomonadati</taxon>
        <taxon>Thermodesulfobacteriota</taxon>
        <taxon>Desulfovibrionia</taxon>
        <taxon>Desulfovibrionales</taxon>
        <taxon>Desulfovibrionaceae</taxon>
        <taxon>Fundidesulfovibrio</taxon>
    </lineage>
</organism>
<evidence type="ECO:0000256" key="6">
    <source>
        <dbReference type="ARBA" id="ARBA00022516"/>
    </source>
</evidence>
<dbReference type="InterPro" id="IPR050324">
    <property type="entry name" value="CDP-alcohol_PTase-I"/>
</dbReference>
<keyword evidence="11 16" id="KW-0472">Membrane</keyword>
<comment type="catalytic activity">
    <reaction evidence="1">
        <text>a CDP-1,2-diacyl-sn-glycerol + L-serine = a 1,2-diacyl-sn-glycero-3-phospho-L-serine + CMP + H(+)</text>
        <dbReference type="Rhea" id="RHEA:16913"/>
        <dbReference type="ChEBI" id="CHEBI:15378"/>
        <dbReference type="ChEBI" id="CHEBI:33384"/>
        <dbReference type="ChEBI" id="CHEBI:57262"/>
        <dbReference type="ChEBI" id="CHEBI:58332"/>
        <dbReference type="ChEBI" id="CHEBI:60377"/>
        <dbReference type="EC" id="2.7.8.8"/>
    </reaction>
</comment>
<dbReference type="EMBL" id="BLTE01000001">
    <property type="protein sequence ID" value="GFK92618.1"/>
    <property type="molecule type" value="Genomic_DNA"/>
</dbReference>
<keyword evidence="9 16" id="KW-1133">Transmembrane helix</keyword>
<evidence type="ECO:0000256" key="2">
    <source>
        <dbReference type="ARBA" id="ARBA00004127"/>
    </source>
</evidence>